<dbReference type="SMART" id="SM00283">
    <property type="entry name" value="MA"/>
    <property type="match status" value="1"/>
</dbReference>
<organism evidence="9 10">
    <name type="scientific">Gallaecimonas pentaromativorans</name>
    <dbReference type="NCBI Taxonomy" id="584787"/>
    <lineage>
        <taxon>Bacteria</taxon>
        <taxon>Pseudomonadati</taxon>
        <taxon>Pseudomonadota</taxon>
        <taxon>Gammaproteobacteria</taxon>
        <taxon>Enterobacterales</taxon>
        <taxon>Gallaecimonadaceae</taxon>
        <taxon>Gallaecimonas</taxon>
    </lineage>
</organism>
<dbReference type="EMBL" id="RJUL01000001">
    <property type="protein sequence ID" value="ROQ30649.1"/>
    <property type="molecule type" value="Genomic_DNA"/>
</dbReference>
<dbReference type="PRINTS" id="PR00260">
    <property type="entry name" value="CHEMTRNSDUCR"/>
</dbReference>
<evidence type="ECO:0000256" key="2">
    <source>
        <dbReference type="ARBA" id="ARBA00022500"/>
    </source>
</evidence>
<feature type="domain" description="HAMP" evidence="8">
    <location>
        <begin position="205"/>
        <end position="259"/>
    </location>
</feature>
<feature type="transmembrane region" description="Helical" evidence="6">
    <location>
        <begin position="184"/>
        <end position="203"/>
    </location>
</feature>
<gene>
    <name evidence="9" type="ORF">EDC28_101335</name>
</gene>
<dbReference type="SMART" id="SM00304">
    <property type="entry name" value="HAMP"/>
    <property type="match status" value="1"/>
</dbReference>
<dbReference type="Pfam" id="PF00672">
    <property type="entry name" value="HAMP"/>
    <property type="match status" value="1"/>
</dbReference>
<evidence type="ECO:0000256" key="1">
    <source>
        <dbReference type="ARBA" id="ARBA00004370"/>
    </source>
</evidence>
<dbReference type="Pfam" id="PF00015">
    <property type="entry name" value="MCPsignal"/>
    <property type="match status" value="1"/>
</dbReference>
<dbReference type="RefSeq" id="WP_123420456.1">
    <property type="nucleotide sequence ID" value="NZ_RJUL01000001.1"/>
</dbReference>
<evidence type="ECO:0000256" key="4">
    <source>
        <dbReference type="ARBA" id="ARBA00029447"/>
    </source>
</evidence>
<evidence type="ECO:0000256" key="6">
    <source>
        <dbReference type="SAM" id="Phobius"/>
    </source>
</evidence>
<keyword evidence="6" id="KW-1133">Transmembrane helix</keyword>
<name>A0A3N1PR06_9GAMM</name>
<sequence length="536" mass="57605">MGLFTTIRGKYTLAFSVMSAVFLVVVVGTYLLVSYLQHNVGRYSLGVSLIQNADRDLYQSRLALSNLVYDPSPSPALAEDARSNARQAFERMDSFRQMAAGLPEVQQLLGDFDAFYRAWQQSSEEVMALQDTDPAKASALLAGANSQHFSRLRGLYDQSEELITAIASDEKAQSNAYADNFKKVVLVLACLVLLSSISLAWLAPRNISRAINKVTRGVREISSGDGDLSRRINNKARDETGELSREVDEFVGKLAGLIMQVKAGCDGIRSEMGDIGKGADQSADLSDKQNQSLELIVTAIEQMSAATREVAQNATSTVTEVEQLASMTRSGMASLDNSTSQLQELSLQISDAAEVINALSASSERIISVLDVIVGIAEQTNLLALNAAIEAARAGEQGRGFAVVADEVRTLASRTQASTTDIQAMINELQNGVGKAVSAISANVTMARETVEHTEAAKAALERVQGASERIYDLSAQTASAVEEQSKVAETINENLSELAQMSGRIKEISSKVSQSVQQTLSNSNQLAGQVKRFSV</sequence>
<protein>
    <submittedName>
        <fullName evidence="9">Methyl-accepting chemotaxis sensory transducer</fullName>
    </submittedName>
</protein>
<comment type="caution">
    <text evidence="9">The sequence shown here is derived from an EMBL/GenBank/DDBJ whole genome shotgun (WGS) entry which is preliminary data.</text>
</comment>
<dbReference type="CDD" id="cd06225">
    <property type="entry name" value="HAMP"/>
    <property type="match status" value="1"/>
</dbReference>
<keyword evidence="6" id="KW-0812">Transmembrane</keyword>
<dbReference type="GO" id="GO:0006935">
    <property type="term" value="P:chemotaxis"/>
    <property type="evidence" value="ECO:0007669"/>
    <property type="project" value="UniProtKB-KW"/>
</dbReference>
<dbReference type="PROSITE" id="PS50111">
    <property type="entry name" value="CHEMOTAXIS_TRANSDUC_2"/>
    <property type="match status" value="1"/>
</dbReference>
<dbReference type="PROSITE" id="PS50885">
    <property type="entry name" value="HAMP"/>
    <property type="match status" value="1"/>
</dbReference>
<proteinExistence type="inferred from homology"/>
<evidence type="ECO:0000256" key="3">
    <source>
        <dbReference type="ARBA" id="ARBA00023224"/>
    </source>
</evidence>
<dbReference type="SUPFAM" id="SSF58104">
    <property type="entry name" value="Methyl-accepting chemotaxis protein (MCP) signaling domain"/>
    <property type="match status" value="1"/>
</dbReference>
<dbReference type="GO" id="GO:0004888">
    <property type="term" value="F:transmembrane signaling receptor activity"/>
    <property type="evidence" value="ECO:0007669"/>
    <property type="project" value="InterPro"/>
</dbReference>
<dbReference type="InterPro" id="IPR003660">
    <property type="entry name" value="HAMP_dom"/>
</dbReference>
<reference evidence="9 10" key="1">
    <citation type="submission" date="2018-11" db="EMBL/GenBank/DDBJ databases">
        <title>Genomic Encyclopedia of Type Strains, Phase IV (KMG-IV): sequencing the most valuable type-strain genomes for metagenomic binning, comparative biology and taxonomic classification.</title>
        <authorList>
            <person name="Goeker M."/>
        </authorList>
    </citation>
    <scope>NUCLEOTIDE SEQUENCE [LARGE SCALE GENOMIC DNA]</scope>
    <source>
        <strain evidence="9 10">DSM 21945</strain>
    </source>
</reference>
<evidence type="ECO:0000256" key="5">
    <source>
        <dbReference type="PROSITE-ProRule" id="PRU00284"/>
    </source>
</evidence>
<dbReference type="STRING" id="584787.GCA_001247655_01924"/>
<keyword evidence="2" id="KW-0145">Chemotaxis</keyword>
<dbReference type="CDD" id="cd11386">
    <property type="entry name" value="MCP_signal"/>
    <property type="match status" value="1"/>
</dbReference>
<dbReference type="GO" id="GO:0005886">
    <property type="term" value="C:plasma membrane"/>
    <property type="evidence" value="ECO:0007669"/>
    <property type="project" value="UniProtKB-ARBA"/>
</dbReference>
<dbReference type="Gene3D" id="1.10.287.950">
    <property type="entry name" value="Methyl-accepting chemotaxis protein"/>
    <property type="match status" value="1"/>
</dbReference>
<evidence type="ECO:0000259" key="8">
    <source>
        <dbReference type="PROSITE" id="PS50885"/>
    </source>
</evidence>
<accession>A0A3N1PR06</accession>
<dbReference type="GO" id="GO:0007165">
    <property type="term" value="P:signal transduction"/>
    <property type="evidence" value="ECO:0007669"/>
    <property type="project" value="UniProtKB-KW"/>
</dbReference>
<evidence type="ECO:0000259" key="7">
    <source>
        <dbReference type="PROSITE" id="PS50111"/>
    </source>
</evidence>
<feature type="transmembrane region" description="Helical" evidence="6">
    <location>
        <begin position="12"/>
        <end position="33"/>
    </location>
</feature>
<dbReference type="InterPro" id="IPR004089">
    <property type="entry name" value="MCPsignal_dom"/>
</dbReference>
<keyword evidence="3 5" id="KW-0807">Transducer</keyword>
<dbReference type="PANTHER" id="PTHR32089">
    <property type="entry name" value="METHYL-ACCEPTING CHEMOTAXIS PROTEIN MCPB"/>
    <property type="match status" value="1"/>
</dbReference>
<evidence type="ECO:0000313" key="10">
    <source>
        <dbReference type="Proteomes" id="UP000268033"/>
    </source>
</evidence>
<dbReference type="AlphaFoldDB" id="A0A3N1PR06"/>
<dbReference type="PANTHER" id="PTHR32089:SF112">
    <property type="entry name" value="LYSOZYME-LIKE PROTEIN-RELATED"/>
    <property type="match status" value="1"/>
</dbReference>
<dbReference type="Proteomes" id="UP000268033">
    <property type="component" value="Unassembled WGS sequence"/>
</dbReference>
<dbReference type="FunFam" id="1.10.287.950:FF:000001">
    <property type="entry name" value="Methyl-accepting chemotaxis sensory transducer"/>
    <property type="match status" value="1"/>
</dbReference>
<evidence type="ECO:0000313" key="9">
    <source>
        <dbReference type="EMBL" id="ROQ30649.1"/>
    </source>
</evidence>
<dbReference type="InterPro" id="IPR004090">
    <property type="entry name" value="Chemotax_Me-accpt_rcpt"/>
</dbReference>
<feature type="domain" description="Methyl-accepting transducer" evidence="7">
    <location>
        <begin position="264"/>
        <end position="500"/>
    </location>
</feature>
<keyword evidence="10" id="KW-1185">Reference proteome</keyword>
<comment type="similarity">
    <text evidence="4">Belongs to the methyl-accepting chemotaxis (MCP) protein family.</text>
</comment>
<keyword evidence="6" id="KW-0472">Membrane</keyword>
<comment type="subcellular location">
    <subcellularLocation>
        <location evidence="1">Membrane</location>
    </subcellularLocation>
</comment>